<dbReference type="RefSeq" id="WP_005215167.1">
    <property type="nucleotide sequence ID" value="NZ_KB850089.1"/>
</dbReference>
<dbReference type="InterPro" id="IPR025127">
    <property type="entry name" value="DUF4054"/>
</dbReference>
<dbReference type="eggNOG" id="ENOG5032UYJ">
    <property type="taxonomic scope" value="Bacteria"/>
</dbReference>
<reference evidence="1 2" key="1">
    <citation type="submission" date="2013-02" db="EMBL/GenBank/DDBJ databases">
        <title>The Genome Sequence of Acinetobacter sp. ANC 3862.</title>
        <authorList>
            <consortium name="The Broad Institute Genome Sequencing Platform"/>
            <consortium name="The Broad Institute Genome Sequencing Center for Infectious Disease"/>
            <person name="Cerqueira G."/>
            <person name="Feldgarden M."/>
            <person name="Courvalin P."/>
            <person name="Perichon B."/>
            <person name="Grillot-Courvalin C."/>
            <person name="Clermont D."/>
            <person name="Rocha E."/>
            <person name="Yoon E.-J."/>
            <person name="Nemec A."/>
            <person name="Walker B."/>
            <person name="Young S.K."/>
            <person name="Zeng Q."/>
            <person name="Gargeya S."/>
            <person name="Fitzgerald M."/>
            <person name="Haas B."/>
            <person name="Abouelleil A."/>
            <person name="Alvarado L."/>
            <person name="Arachchi H.M."/>
            <person name="Berlin A.M."/>
            <person name="Chapman S.B."/>
            <person name="Dewar J."/>
            <person name="Goldberg J."/>
            <person name="Griggs A."/>
            <person name="Gujja S."/>
            <person name="Hansen M."/>
            <person name="Howarth C."/>
            <person name="Imamovic A."/>
            <person name="Larimer J."/>
            <person name="McCowan C."/>
            <person name="Murphy C."/>
            <person name="Neiman D."/>
            <person name="Pearson M."/>
            <person name="Priest M."/>
            <person name="Roberts A."/>
            <person name="Saif S."/>
            <person name="Shea T."/>
            <person name="Sisk P."/>
            <person name="Sykes S."/>
            <person name="Wortman J."/>
            <person name="Nusbaum C."/>
            <person name="Birren B."/>
        </authorList>
    </citation>
    <scope>NUCLEOTIDE SEQUENCE [LARGE SCALE GENOMIC DNA]</scope>
    <source>
        <strain evidence="1 2">ANC 3862</strain>
    </source>
</reference>
<organism evidence="1 2">
    <name type="scientific">Acinetobacter modestus</name>
    <dbReference type="NCBI Taxonomy" id="1776740"/>
    <lineage>
        <taxon>Bacteria</taxon>
        <taxon>Pseudomonadati</taxon>
        <taxon>Pseudomonadota</taxon>
        <taxon>Gammaproteobacteria</taxon>
        <taxon>Moraxellales</taxon>
        <taxon>Moraxellaceae</taxon>
        <taxon>Acinetobacter</taxon>
    </lineage>
</organism>
<proteinExistence type="predicted"/>
<protein>
    <recommendedName>
        <fullName evidence="3">DUF4054 domain-containing protein</fullName>
    </recommendedName>
</protein>
<dbReference type="Pfam" id="PF13262">
    <property type="entry name" value="DUF4054"/>
    <property type="match status" value="1"/>
</dbReference>
<dbReference type="EMBL" id="APRP01000011">
    <property type="protein sequence ID" value="ENX03616.1"/>
    <property type="molecule type" value="Genomic_DNA"/>
</dbReference>
<evidence type="ECO:0000313" key="2">
    <source>
        <dbReference type="Proteomes" id="UP000013248"/>
    </source>
</evidence>
<dbReference type="Proteomes" id="UP000013248">
    <property type="component" value="Unassembled WGS sequence"/>
</dbReference>
<dbReference type="PATRIC" id="fig|1217705.3.peg.676"/>
<dbReference type="HOGENOM" id="CLU_156390_0_0_6"/>
<gene>
    <name evidence="1" type="ORF">F900_00710</name>
</gene>
<sequence>MINESDFRQAFPVFADKDVYPTAQFNFWLNFSKKMMNESRWADLYDEGQMLFVAHYLVLYAREAEATSNGDSANAGQVQGVETSKSVDKVSVSFDVSKITLDDAGHWNMTTYGIQFYQLIRMVGMGGVQL</sequence>
<name>N9NDD0_9GAMM</name>
<accession>N9NDD0</accession>
<comment type="caution">
    <text evidence="1">The sequence shown here is derived from an EMBL/GenBank/DDBJ whole genome shotgun (WGS) entry which is preliminary data.</text>
</comment>
<evidence type="ECO:0000313" key="1">
    <source>
        <dbReference type="EMBL" id="ENX03616.1"/>
    </source>
</evidence>
<dbReference type="AlphaFoldDB" id="N9NDD0"/>
<evidence type="ECO:0008006" key="3">
    <source>
        <dbReference type="Google" id="ProtNLM"/>
    </source>
</evidence>
<dbReference type="STRING" id="1217705.F900_00710"/>